<dbReference type="PANTHER" id="PTHR48174:SF5">
    <property type="entry name" value="VACUOLAR PROTEIN SORTING-ASSOCIATED PROTEIN 62"/>
    <property type="match status" value="1"/>
</dbReference>
<feature type="chain" id="PRO_5040953990" description="Vacuolar protein sorting-associated protein 62" evidence="1">
    <location>
        <begin position="19"/>
        <end position="354"/>
    </location>
</feature>
<protein>
    <recommendedName>
        <fullName evidence="4">Vacuolar protein sorting-associated protein 62</fullName>
    </recommendedName>
</protein>
<accession>A0A9W4UL94</accession>
<feature type="signal peptide" evidence="1">
    <location>
        <begin position="1"/>
        <end position="18"/>
    </location>
</feature>
<keyword evidence="3" id="KW-1185">Reference proteome</keyword>
<gene>
    <name evidence="2" type="ORF">PDIGIT_LOCUS10864</name>
</gene>
<evidence type="ECO:0000313" key="3">
    <source>
        <dbReference type="Proteomes" id="UP001152607"/>
    </source>
</evidence>
<dbReference type="OrthoDB" id="188042at2759"/>
<reference evidence="2" key="1">
    <citation type="submission" date="2023-01" db="EMBL/GenBank/DDBJ databases">
        <authorList>
            <person name="Van Ghelder C."/>
            <person name="Rancurel C."/>
        </authorList>
    </citation>
    <scope>NUCLEOTIDE SEQUENCE</scope>
    <source>
        <strain evidence="2">CNCM I-4278</strain>
    </source>
</reference>
<sequence length="354" mass="38928">MVGFGAIAAVAFAATALAAPTKQNKRQAPEGVPDYVLKYAPIVYLHSQDPYLPSDFQTHLSHSSPKVNFNTVSGPSPLNLDNLSELGSDVYLTSNDDVTTNPDWIKGIRPDSSGKTNDGITTAVVVNDKGNGNVDAFYFYFYTYNWGGLVAGIKDLNFGNHVGDWEHNMIRFSNGAPQSVWYSQHANGQAFKYSVTEKHSDSLRPIAYSANGSHAHYAIGGTHDHTIPNFNLPFGVLEDKTERGILYDPLLAAYYYKFDAASNTFSAYEEGTPTAYLDFAGRWGDQEYPTSDPRQVKVFGQAKFSSGPTGPRDKQLNRANVCPDNGNECILRGILVPRRVEDDSTIFEGDEVLR</sequence>
<dbReference type="EMBL" id="CAOQHR010000007">
    <property type="protein sequence ID" value="CAI6337749.1"/>
    <property type="molecule type" value="Genomic_DNA"/>
</dbReference>
<evidence type="ECO:0000313" key="2">
    <source>
        <dbReference type="EMBL" id="CAI6337749.1"/>
    </source>
</evidence>
<evidence type="ECO:0000256" key="1">
    <source>
        <dbReference type="SAM" id="SignalP"/>
    </source>
</evidence>
<dbReference type="AlphaFoldDB" id="A0A9W4UL94"/>
<dbReference type="PANTHER" id="PTHR48174">
    <property type="entry name" value="DUF946 FAMILY PROTEIN"/>
    <property type="match status" value="1"/>
</dbReference>
<organism evidence="2 3">
    <name type="scientific">Periconia digitata</name>
    <dbReference type="NCBI Taxonomy" id="1303443"/>
    <lineage>
        <taxon>Eukaryota</taxon>
        <taxon>Fungi</taxon>
        <taxon>Dikarya</taxon>
        <taxon>Ascomycota</taxon>
        <taxon>Pezizomycotina</taxon>
        <taxon>Dothideomycetes</taxon>
        <taxon>Pleosporomycetidae</taxon>
        <taxon>Pleosporales</taxon>
        <taxon>Massarineae</taxon>
        <taxon>Periconiaceae</taxon>
        <taxon>Periconia</taxon>
    </lineage>
</organism>
<evidence type="ECO:0008006" key="4">
    <source>
        <dbReference type="Google" id="ProtNLM"/>
    </source>
</evidence>
<name>A0A9W4UL94_9PLEO</name>
<comment type="caution">
    <text evidence="2">The sequence shown here is derived from an EMBL/GenBank/DDBJ whole genome shotgun (WGS) entry which is preliminary data.</text>
</comment>
<dbReference type="Pfam" id="PF06101">
    <property type="entry name" value="Vps62"/>
    <property type="match status" value="1"/>
</dbReference>
<dbReference type="Proteomes" id="UP001152607">
    <property type="component" value="Unassembled WGS sequence"/>
</dbReference>
<keyword evidence="1" id="KW-0732">Signal</keyword>
<proteinExistence type="predicted"/>
<dbReference type="InterPro" id="IPR009291">
    <property type="entry name" value="Vps62"/>
</dbReference>